<accession>A0A916WSK5</accession>
<feature type="domain" description="Immunity protein Imm33" evidence="2">
    <location>
        <begin position="50"/>
        <end position="122"/>
    </location>
</feature>
<sequence>MWGRRSGRSRPTQNSRPTENSGPTQNRPIQKRYRLRGEDIVAGLAPNVACYVSDRITVDGAPVGYMSRDVDGWSFLAGDETQDYVDDPGNTSLVSCNTVANYDRAILPYLAAPVGTGWIRHGSGFLPLSDEPPADPACVPVSGDLRFADGWVITTENITFIRREDDTVQLWSPGLSLWLMAVGSVAPAGVDQRCDALMAQSSPDRYDEKRWRDGGLEYVSYRLHEADSDARCPALHAIVVGRSGHVRVAAYIDAEADMARALDLVAGIRLLA</sequence>
<dbReference type="AlphaFoldDB" id="A0A916WSK5"/>
<reference evidence="3" key="2">
    <citation type="submission" date="2020-09" db="EMBL/GenBank/DDBJ databases">
        <authorList>
            <person name="Sun Q."/>
            <person name="Zhou Y."/>
        </authorList>
    </citation>
    <scope>NUCLEOTIDE SEQUENCE</scope>
    <source>
        <strain evidence="3">CGMCC 1.12827</strain>
    </source>
</reference>
<feature type="region of interest" description="Disordered" evidence="1">
    <location>
        <begin position="1"/>
        <end position="30"/>
    </location>
</feature>
<dbReference type="EMBL" id="BMGC01000006">
    <property type="protein sequence ID" value="GGB25941.1"/>
    <property type="molecule type" value="Genomic_DNA"/>
</dbReference>
<evidence type="ECO:0000313" key="4">
    <source>
        <dbReference type="Proteomes" id="UP000621454"/>
    </source>
</evidence>
<evidence type="ECO:0000256" key="1">
    <source>
        <dbReference type="SAM" id="MobiDB-lite"/>
    </source>
</evidence>
<dbReference type="PANTHER" id="PTHR38743">
    <property type="entry name" value="SIMILAR TO GLYOXYLASE I FAMILY PROTEIN"/>
    <property type="match status" value="1"/>
</dbReference>
<comment type="caution">
    <text evidence="3">The sequence shown here is derived from an EMBL/GenBank/DDBJ whole genome shotgun (WGS) entry which is preliminary data.</text>
</comment>
<organism evidence="3 4">
    <name type="scientific">Gordonia jinhuaensis</name>
    <dbReference type="NCBI Taxonomy" id="1517702"/>
    <lineage>
        <taxon>Bacteria</taxon>
        <taxon>Bacillati</taxon>
        <taxon>Actinomycetota</taxon>
        <taxon>Actinomycetes</taxon>
        <taxon>Mycobacteriales</taxon>
        <taxon>Gordoniaceae</taxon>
        <taxon>Gordonia</taxon>
    </lineage>
</organism>
<feature type="compositionally biased region" description="Polar residues" evidence="1">
    <location>
        <begin position="9"/>
        <end position="28"/>
    </location>
</feature>
<gene>
    <name evidence="3" type="ORF">GCM10011489_12640</name>
</gene>
<evidence type="ECO:0000313" key="3">
    <source>
        <dbReference type="EMBL" id="GGB25941.1"/>
    </source>
</evidence>
<protein>
    <recommendedName>
        <fullName evidence="2">Immunity protein Imm33 domain-containing protein</fullName>
    </recommendedName>
</protein>
<name>A0A916WSK5_9ACTN</name>
<proteinExistence type="predicted"/>
<dbReference type="RefSeq" id="WP_188585739.1">
    <property type="nucleotide sequence ID" value="NZ_BMGC01000006.1"/>
</dbReference>
<evidence type="ECO:0000259" key="2">
    <source>
        <dbReference type="Pfam" id="PF09951"/>
    </source>
</evidence>
<dbReference type="PANTHER" id="PTHR38743:SF2">
    <property type="entry name" value="DUF2185 DOMAIN-CONTAINING PROTEIN"/>
    <property type="match status" value="1"/>
</dbReference>
<reference evidence="3" key="1">
    <citation type="journal article" date="2014" name="Int. J. Syst. Evol. Microbiol.">
        <title>Complete genome sequence of Corynebacterium casei LMG S-19264T (=DSM 44701T), isolated from a smear-ripened cheese.</title>
        <authorList>
            <consortium name="US DOE Joint Genome Institute (JGI-PGF)"/>
            <person name="Walter F."/>
            <person name="Albersmeier A."/>
            <person name="Kalinowski J."/>
            <person name="Ruckert C."/>
        </authorList>
    </citation>
    <scope>NUCLEOTIDE SEQUENCE</scope>
    <source>
        <strain evidence="3">CGMCC 1.12827</strain>
    </source>
</reference>
<dbReference type="Pfam" id="PF09951">
    <property type="entry name" value="Imm33"/>
    <property type="match status" value="1"/>
</dbReference>
<keyword evidence="4" id="KW-1185">Reference proteome</keyword>
<dbReference type="InterPro" id="IPR018689">
    <property type="entry name" value="Imm33_dom"/>
</dbReference>
<dbReference type="Proteomes" id="UP000621454">
    <property type="component" value="Unassembled WGS sequence"/>
</dbReference>